<gene>
    <name evidence="2" type="ORF">CXB51_004499</name>
</gene>
<proteinExistence type="predicted"/>
<comment type="caution">
    <text evidence="2">The sequence shown here is derived from an EMBL/GenBank/DDBJ whole genome shotgun (WGS) entry which is preliminary data.</text>
</comment>
<dbReference type="Proteomes" id="UP000701853">
    <property type="component" value="Chromosome 2"/>
</dbReference>
<protein>
    <recommendedName>
        <fullName evidence="1">DUF7745 domain-containing protein</fullName>
    </recommendedName>
</protein>
<dbReference type="EMBL" id="JAHUZN010000002">
    <property type="protein sequence ID" value="KAG8500367.1"/>
    <property type="molecule type" value="Genomic_DNA"/>
</dbReference>
<dbReference type="PANTHER" id="PTHR48200:SF1">
    <property type="entry name" value="AMINOTRANSFERASE-LIKE PLANT MOBILE DOMAIN-CONTAINING PROTEIN"/>
    <property type="match status" value="1"/>
</dbReference>
<evidence type="ECO:0000313" key="3">
    <source>
        <dbReference type="Proteomes" id="UP000701853"/>
    </source>
</evidence>
<dbReference type="Pfam" id="PF24924">
    <property type="entry name" value="DUF7745"/>
    <property type="match status" value="1"/>
</dbReference>
<keyword evidence="3" id="KW-1185">Reference proteome</keyword>
<dbReference type="InterPro" id="IPR056647">
    <property type="entry name" value="DUF7745"/>
</dbReference>
<dbReference type="AlphaFoldDB" id="A0A8J5ZJU5"/>
<evidence type="ECO:0000259" key="1">
    <source>
        <dbReference type="Pfam" id="PF24924"/>
    </source>
</evidence>
<evidence type="ECO:0000313" key="2">
    <source>
        <dbReference type="EMBL" id="KAG8500367.1"/>
    </source>
</evidence>
<name>A0A8J5ZJU5_9ROSI</name>
<feature type="domain" description="DUF7745" evidence="1">
    <location>
        <begin position="57"/>
        <end position="138"/>
    </location>
</feature>
<dbReference type="OrthoDB" id="1020508at2759"/>
<reference evidence="2 3" key="1">
    <citation type="journal article" date="2021" name="bioRxiv">
        <title>The Gossypium anomalum genome as a resource for cotton improvement and evolutionary analysis of hybrid incompatibility.</title>
        <authorList>
            <person name="Grover C.E."/>
            <person name="Yuan D."/>
            <person name="Arick M.A."/>
            <person name="Miller E.R."/>
            <person name="Hu G."/>
            <person name="Peterson D.G."/>
            <person name="Wendel J.F."/>
            <person name="Udall J.A."/>
        </authorList>
    </citation>
    <scope>NUCLEOTIDE SEQUENCE [LARGE SCALE GENOMIC DNA]</scope>
    <source>
        <strain evidence="2">JFW-Udall</strain>
        <tissue evidence="2">Leaf</tissue>
    </source>
</reference>
<dbReference type="PANTHER" id="PTHR48200">
    <property type="entry name" value="PROTEIN, PUTATIVE-RELATED"/>
    <property type="match status" value="1"/>
</dbReference>
<sequence length="146" mass="17006">MEDSITQVTEKNTVIRDWSLKTQKAKGGSLTEGCISNLLEQVTSNAHQNNLEDLTRIWKQMDSDTKGIFTEKYEDIAHLITVNVDEQLIQAMIRFWELAYQYFTFNQEDMTRTIEEYAALLRIDNVQFSKIYNNLQEKVSEVDGND</sequence>
<accession>A0A8J5ZJU5</accession>
<organism evidence="2 3">
    <name type="scientific">Gossypium anomalum</name>
    <dbReference type="NCBI Taxonomy" id="47600"/>
    <lineage>
        <taxon>Eukaryota</taxon>
        <taxon>Viridiplantae</taxon>
        <taxon>Streptophyta</taxon>
        <taxon>Embryophyta</taxon>
        <taxon>Tracheophyta</taxon>
        <taxon>Spermatophyta</taxon>
        <taxon>Magnoliopsida</taxon>
        <taxon>eudicotyledons</taxon>
        <taxon>Gunneridae</taxon>
        <taxon>Pentapetalae</taxon>
        <taxon>rosids</taxon>
        <taxon>malvids</taxon>
        <taxon>Malvales</taxon>
        <taxon>Malvaceae</taxon>
        <taxon>Malvoideae</taxon>
        <taxon>Gossypium</taxon>
    </lineage>
</organism>